<proteinExistence type="predicted"/>
<evidence type="ECO:0000313" key="2">
    <source>
        <dbReference type="Proteomes" id="UP000828390"/>
    </source>
</evidence>
<reference evidence="1" key="2">
    <citation type="submission" date="2020-11" db="EMBL/GenBank/DDBJ databases">
        <authorList>
            <person name="McCartney M.A."/>
            <person name="Auch B."/>
            <person name="Kono T."/>
            <person name="Mallez S."/>
            <person name="Becker A."/>
            <person name="Gohl D.M."/>
            <person name="Silverstein K.A.T."/>
            <person name="Koren S."/>
            <person name="Bechman K.B."/>
            <person name="Herman A."/>
            <person name="Abrahante J.E."/>
            <person name="Garbe J."/>
        </authorList>
    </citation>
    <scope>NUCLEOTIDE SEQUENCE</scope>
    <source>
        <strain evidence="1">Duluth1</strain>
        <tissue evidence="1">Whole animal</tissue>
    </source>
</reference>
<organism evidence="1 2">
    <name type="scientific">Dreissena polymorpha</name>
    <name type="common">Zebra mussel</name>
    <name type="synonym">Mytilus polymorpha</name>
    <dbReference type="NCBI Taxonomy" id="45954"/>
    <lineage>
        <taxon>Eukaryota</taxon>
        <taxon>Metazoa</taxon>
        <taxon>Spiralia</taxon>
        <taxon>Lophotrochozoa</taxon>
        <taxon>Mollusca</taxon>
        <taxon>Bivalvia</taxon>
        <taxon>Autobranchia</taxon>
        <taxon>Heteroconchia</taxon>
        <taxon>Euheterodonta</taxon>
        <taxon>Imparidentia</taxon>
        <taxon>Neoheterodontei</taxon>
        <taxon>Myida</taxon>
        <taxon>Dreissenoidea</taxon>
        <taxon>Dreissenidae</taxon>
        <taxon>Dreissena</taxon>
    </lineage>
</organism>
<name>A0A9D4HLD8_DREPO</name>
<protein>
    <submittedName>
        <fullName evidence="1">Uncharacterized protein</fullName>
    </submittedName>
</protein>
<dbReference type="Proteomes" id="UP000828390">
    <property type="component" value="Unassembled WGS sequence"/>
</dbReference>
<accession>A0A9D4HLD8</accession>
<evidence type="ECO:0000313" key="1">
    <source>
        <dbReference type="EMBL" id="KAH3724692.1"/>
    </source>
</evidence>
<keyword evidence="2" id="KW-1185">Reference proteome</keyword>
<comment type="caution">
    <text evidence="1">The sequence shown here is derived from an EMBL/GenBank/DDBJ whole genome shotgun (WGS) entry which is preliminary data.</text>
</comment>
<dbReference type="EMBL" id="JAIWYP010000012">
    <property type="protein sequence ID" value="KAH3724692.1"/>
    <property type="molecule type" value="Genomic_DNA"/>
</dbReference>
<reference evidence="1" key="1">
    <citation type="journal article" date="2019" name="bioRxiv">
        <title>The Genome of the Zebra Mussel, Dreissena polymorpha: A Resource for Invasive Species Research.</title>
        <authorList>
            <person name="McCartney M.A."/>
            <person name="Auch B."/>
            <person name="Kono T."/>
            <person name="Mallez S."/>
            <person name="Zhang Y."/>
            <person name="Obille A."/>
            <person name="Becker A."/>
            <person name="Abrahante J.E."/>
            <person name="Garbe J."/>
            <person name="Badalamenti J.P."/>
            <person name="Herman A."/>
            <person name="Mangelson H."/>
            <person name="Liachko I."/>
            <person name="Sullivan S."/>
            <person name="Sone E.D."/>
            <person name="Koren S."/>
            <person name="Silverstein K.A.T."/>
            <person name="Beckman K.B."/>
            <person name="Gohl D.M."/>
        </authorList>
    </citation>
    <scope>NUCLEOTIDE SEQUENCE</scope>
    <source>
        <strain evidence="1">Duluth1</strain>
        <tissue evidence="1">Whole animal</tissue>
    </source>
</reference>
<gene>
    <name evidence="1" type="ORF">DPMN_050515</name>
</gene>
<sequence length="228" mass="25615">MSSLLSATRRHSFNHNVEMLLDYVLERQNPYTVMVNVPVPLHNLLTKLAVDKEVAVRLLKCIENGERVYRAYRQERIVEKAKNISSTISKRQLPMFTDHLKQSLLTSKAILKERKSPSSNDMADAQRIVDIAKERGMSLTQILSHDLISSSPLFDGDVPAHVNTSKLIGEIESTLDISKWSRESLLPTHVILDFMSKMRQMPLAQFSTLGGAINVVINSASSIGARVY</sequence>
<dbReference type="AlphaFoldDB" id="A0A9D4HLD8"/>